<dbReference type="EMBL" id="CP043732">
    <property type="protein sequence ID" value="QMU98040.1"/>
    <property type="molecule type" value="Genomic_DNA"/>
</dbReference>
<dbReference type="RefSeq" id="WP_182253052.1">
    <property type="nucleotide sequence ID" value="NZ_CP043732.1"/>
</dbReference>
<evidence type="ECO:0000256" key="1">
    <source>
        <dbReference type="SAM" id="SignalP"/>
    </source>
</evidence>
<organism evidence="2 3">
    <name type="scientific">Microbacterium esteraromaticum</name>
    <dbReference type="NCBI Taxonomy" id="57043"/>
    <lineage>
        <taxon>Bacteria</taxon>
        <taxon>Bacillati</taxon>
        <taxon>Actinomycetota</taxon>
        <taxon>Actinomycetes</taxon>
        <taxon>Micrococcales</taxon>
        <taxon>Microbacteriaceae</taxon>
        <taxon>Microbacterium</taxon>
    </lineage>
</organism>
<accession>A0A7D8AAG3</accession>
<name>A0A7D8AAG3_9MICO</name>
<gene>
    <name evidence="2" type="ORF">FVO59_13160</name>
</gene>
<sequence length="159" mass="16729">MLRRLALITSAAAMLALTGCSTTVALTPADDANNPECAEVTVRLPQSVAEQDRRWTDAQATGAYGSDGQTSVILTCGVTVPGPTAELQCVTLEGIDWLVDESDAPRMRMTTYGRDPAVQVFVDTEVVSANQVLTSPGIVSGVRMIDAESACTAPDELPE</sequence>
<reference evidence="2 3" key="1">
    <citation type="journal article" date="2020" name="Front. Microbiol.">
        <title>Design of Bacterial Strain-Specific qPCR Assays Using NGS Data and Publicly Available Resources and Its Application to Track Biocontrol Strains.</title>
        <authorList>
            <person name="Hernandez I."/>
            <person name="Sant C."/>
            <person name="Martinez R."/>
            <person name="Fernandez C."/>
        </authorList>
    </citation>
    <scope>NUCLEOTIDE SEQUENCE [LARGE SCALE GENOMIC DNA]</scope>
    <source>
        <strain evidence="2 3">B24</strain>
    </source>
</reference>
<protein>
    <submittedName>
        <fullName evidence="2">DUF3515 family protein</fullName>
    </submittedName>
</protein>
<evidence type="ECO:0000313" key="3">
    <source>
        <dbReference type="Proteomes" id="UP000515708"/>
    </source>
</evidence>
<evidence type="ECO:0000313" key="2">
    <source>
        <dbReference type="EMBL" id="QMU98040.1"/>
    </source>
</evidence>
<keyword evidence="1" id="KW-0732">Signal</keyword>
<dbReference type="Pfam" id="PF12028">
    <property type="entry name" value="DUF3515"/>
    <property type="match status" value="1"/>
</dbReference>
<feature type="chain" id="PRO_5027709451" evidence="1">
    <location>
        <begin position="26"/>
        <end position="159"/>
    </location>
</feature>
<dbReference type="Proteomes" id="UP000515708">
    <property type="component" value="Chromosome"/>
</dbReference>
<dbReference type="PROSITE" id="PS51257">
    <property type="entry name" value="PROKAR_LIPOPROTEIN"/>
    <property type="match status" value="1"/>
</dbReference>
<dbReference type="InterPro" id="IPR021903">
    <property type="entry name" value="DUF3515"/>
</dbReference>
<proteinExistence type="predicted"/>
<dbReference type="AlphaFoldDB" id="A0A7D8AAG3"/>
<feature type="signal peptide" evidence="1">
    <location>
        <begin position="1"/>
        <end position="25"/>
    </location>
</feature>